<dbReference type="EMBL" id="BSSD01000002">
    <property type="protein sequence ID" value="GLW91218.1"/>
    <property type="molecule type" value="Genomic_DNA"/>
</dbReference>
<organism evidence="1 2">
    <name type="scientific">Actinokineospora globicatena</name>
    <dbReference type="NCBI Taxonomy" id="103729"/>
    <lineage>
        <taxon>Bacteria</taxon>
        <taxon>Bacillati</taxon>
        <taxon>Actinomycetota</taxon>
        <taxon>Actinomycetes</taxon>
        <taxon>Pseudonocardiales</taxon>
        <taxon>Pseudonocardiaceae</taxon>
        <taxon>Actinokineospora</taxon>
    </lineage>
</organism>
<reference evidence="1" key="1">
    <citation type="submission" date="2023-02" db="EMBL/GenBank/DDBJ databases">
        <title>Actinokineospora globicatena NBRC 15670.</title>
        <authorList>
            <person name="Ichikawa N."/>
            <person name="Sato H."/>
            <person name="Tonouchi N."/>
        </authorList>
    </citation>
    <scope>NUCLEOTIDE SEQUENCE</scope>
    <source>
        <strain evidence="1">NBRC 15670</strain>
    </source>
</reference>
<proteinExistence type="predicted"/>
<gene>
    <name evidence="1" type="ORF">Aglo03_20340</name>
</gene>
<dbReference type="SUPFAM" id="SSF50998">
    <property type="entry name" value="Quinoprotein alcohol dehydrogenase-like"/>
    <property type="match status" value="1"/>
</dbReference>
<name>A0A9W6V9R0_9PSEU</name>
<dbReference type="Gene3D" id="2.130.10.10">
    <property type="entry name" value="YVTN repeat-like/Quinoprotein amine dehydrogenase"/>
    <property type="match status" value="1"/>
</dbReference>
<evidence type="ECO:0000313" key="1">
    <source>
        <dbReference type="EMBL" id="GLW91218.1"/>
    </source>
</evidence>
<dbReference type="AlphaFoldDB" id="A0A9W6V9R0"/>
<keyword evidence="2" id="KW-1185">Reference proteome</keyword>
<dbReference type="InterPro" id="IPR011047">
    <property type="entry name" value="Quinoprotein_ADH-like_sf"/>
</dbReference>
<accession>A0A9W6V9R0</accession>
<protein>
    <submittedName>
        <fullName evidence="1">Uncharacterized protein</fullName>
    </submittedName>
</protein>
<evidence type="ECO:0000313" key="2">
    <source>
        <dbReference type="Proteomes" id="UP001165042"/>
    </source>
</evidence>
<dbReference type="Proteomes" id="UP001165042">
    <property type="component" value="Unassembled WGS sequence"/>
</dbReference>
<comment type="caution">
    <text evidence="1">The sequence shown here is derived from an EMBL/GenBank/DDBJ whole genome shotgun (WGS) entry which is preliminary data.</text>
</comment>
<dbReference type="InterPro" id="IPR015943">
    <property type="entry name" value="WD40/YVTN_repeat-like_dom_sf"/>
</dbReference>
<sequence>MDQRGLSGGTVAEFSGPFPEHARCDSAPTAVATLGDTVLTLERCGTVRRDGVVQRRLEDPSGFLRQVGQTVVAGTQSGTLVDALTGCSLYRHQSGLTGSSTFSGHIALGTSTGEVVVLTAGFQHTATLDLDGSPLTDVAVAGGVLFALSADGSATWWDVSTGEQLGHKRGVFANACIALPDNRFATVGPELRLWSESEVAVVPTPRPLTTLAVSADGMLIAAGSPTGPLAVYDLPTRQWVTVPIAAVAALHYATDRFLACTTDGRLREVPADTLF</sequence>